<dbReference type="Pfam" id="PF00379">
    <property type="entry name" value="Chitin_bind_4"/>
    <property type="match status" value="1"/>
</dbReference>
<proteinExistence type="predicted"/>
<dbReference type="InterPro" id="IPR050549">
    <property type="entry name" value="MFS_Trehalose_Transporter"/>
</dbReference>
<dbReference type="PANTHER" id="PTHR48021:SF89">
    <property type="entry name" value="FI02132P-RELATED"/>
    <property type="match status" value="1"/>
</dbReference>
<keyword evidence="4" id="KW-0472">Membrane</keyword>
<accession>A0A7R8ZQ43</accession>
<evidence type="ECO:0000256" key="3">
    <source>
        <dbReference type="ARBA" id="ARBA00022989"/>
    </source>
</evidence>
<evidence type="ECO:0000256" key="2">
    <source>
        <dbReference type="ARBA" id="ARBA00022692"/>
    </source>
</evidence>
<dbReference type="InterPro" id="IPR020846">
    <property type="entry name" value="MFS_dom"/>
</dbReference>
<dbReference type="Gene3D" id="1.20.1250.20">
    <property type="entry name" value="MFS general substrate transporter like domains"/>
    <property type="match status" value="1"/>
</dbReference>
<dbReference type="GO" id="GO:0022857">
    <property type="term" value="F:transmembrane transporter activity"/>
    <property type="evidence" value="ECO:0007669"/>
    <property type="project" value="InterPro"/>
</dbReference>
<dbReference type="EMBL" id="OB661139">
    <property type="protein sequence ID" value="CAD7227434.1"/>
    <property type="molecule type" value="Genomic_DNA"/>
</dbReference>
<evidence type="ECO:0000256" key="4">
    <source>
        <dbReference type="ARBA" id="ARBA00023136"/>
    </source>
</evidence>
<organism evidence="5">
    <name type="scientific">Cyprideis torosa</name>
    <dbReference type="NCBI Taxonomy" id="163714"/>
    <lineage>
        <taxon>Eukaryota</taxon>
        <taxon>Metazoa</taxon>
        <taxon>Ecdysozoa</taxon>
        <taxon>Arthropoda</taxon>
        <taxon>Crustacea</taxon>
        <taxon>Oligostraca</taxon>
        <taxon>Ostracoda</taxon>
        <taxon>Podocopa</taxon>
        <taxon>Podocopida</taxon>
        <taxon>Cytherocopina</taxon>
        <taxon>Cytheroidea</taxon>
        <taxon>Cytherideidae</taxon>
        <taxon>Cyprideis</taxon>
    </lineage>
</organism>
<sequence length="461" mass="51025">MAKFEVGSQDEDLPRTVIGVESSSPVQGGRGNGSAFRRQLSAAVVFVSFNLMYGIAITYTSIAVPSWNEDPKTPFNLTENDAGLHGSIVNVGALAGGLLGGILVTWLGNKWQLILSQIPLTISWLLLAYPPSKFVMMMGRVLTGIAVEVHMVSATMYLSDIAAPKNRGRLTSLTQIAMNIGNILVYATGLFLDWRQTAFLFGAIPILIAAFAMNFPESPSYLLSKGREDKALHSLAWYRGQSNEYSQDEKHLAPILAEQYNMKAIIVICFLSAAFAAPRPDGFLPQALHRSHEIDDGPAYYQFAYEIRDDRTQNFQARHETLNGDDLSGSYSVVLPDGRLQIVNQYNMKAIIVICFLSAALAAPRPDGFAAQALHGSHEIDDGPAHYQFAYEIRDDRSQNFQRAVLWNLPLLDSPRIYGDDGEGFYANIKYVPQQIFTNFKIVEATPSHLSSYRSREIQDS</sequence>
<evidence type="ECO:0000313" key="5">
    <source>
        <dbReference type="EMBL" id="CAD7227434.1"/>
    </source>
</evidence>
<dbReference type="InterPro" id="IPR005828">
    <property type="entry name" value="MFS_sugar_transport-like"/>
</dbReference>
<dbReference type="Pfam" id="PF00083">
    <property type="entry name" value="Sugar_tr"/>
    <property type="match status" value="1"/>
</dbReference>
<dbReference type="AlphaFoldDB" id="A0A7R8ZQ43"/>
<protein>
    <submittedName>
        <fullName evidence="5">Uncharacterized protein</fullName>
    </submittedName>
</protein>
<dbReference type="InterPro" id="IPR000618">
    <property type="entry name" value="Insect_cuticle"/>
</dbReference>
<keyword evidence="2" id="KW-0812">Transmembrane</keyword>
<dbReference type="PROSITE" id="PS50850">
    <property type="entry name" value="MFS"/>
    <property type="match status" value="1"/>
</dbReference>
<dbReference type="OrthoDB" id="6619466at2759"/>
<dbReference type="GO" id="GO:0016020">
    <property type="term" value="C:membrane"/>
    <property type="evidence" value="ECO:0007669"/>
    <property type="project" value="UniProtKB-SubCell"/>
</dbReference>
<dbReference type="PANTHER" id="PTHR48021">
    <property type="match status" value="1"/>
</dbReference>
<gene>
    <name evidence="5" type="ORF">CTOB1V02_LOCUS5341</name>
</gene>
<name>A0A7R8ZQ43_9CRUS</name>
<dbReference type="SUPFAM" id="SSF103473">
    <property type="entry name" value="MFS general substrate transporter"/>
    <property type="match status" value="1"/>
</dbReference>
<reference evidence="5" key="1">
    <citation type="submission" date="2020-11" db="EMBL/GenBank/DDBJ databases">
        <authorList>
            <person name="Tran Van P."/>
        </authorList>
    </citation>
    <scope>NUCLEOTIDE SEQUENCE</scope>
</reference>
<keyword evidence="3" id="KW-1133">Transmembrane helix</keyword>
<evidence type="ECO:0000256" key="1">
    <source>
        <dbReference type="ARBA" id="ARBA00004141"/>
    </source>
</evidence>
<dbReference type="InterPro" id="IPR036259">
    <property type="entry name" value="MFS_trans_sf"/>
</dbReference>
<comment type="subcellular location">
    <subcellularLocation>
        <location evidence="1">Membrane</location>
        <topology evidence="1">Multi-pass membrane protein</topology>
    </subcellularLocation>
</comment>